<dbReference type="Proteomes" id="UP000317835">
    <property type="component" value="Chromosome"/>
</dbReference>
<evidence type="ECO:0000313" key="1">
    <source>
        <dbReference type="EMBL" id="QDV37547.1"/>
    </source>
</evidence>
<reference evidence="1 2" key="1">
    <citation type="submission" date="2019-02" db="EMBL/GenBank/DDBJ databases">
        <title>Deep-cultivation of Planctomycetes and their phenomic and genomic characterization uncovers novel biology.</title>
        <authorList>
            <person name="Wiegand S."/>
            <person name="Jogler M."/>
            <person name="Boedeker C."/>
            <person name="Pinto D."/>
            <person name="Vollmers J."/>
            <person name="Rivas-Marin E."/>
            <person name="Kohn T."/>
            <person name="Peeters S.H."/>
            <person name="Heuer A."/>
            <person name="Rast P."/>
            <person name="Oberbeckmann S."/>
            <person name="Bunk B."/>
            <person name="Jeske O."/>
            <person name="Meyerdierks A."/>
            <person name="Storesund J.E."/>
            <person name="Kallscheuer N."/>
            <person name="Luecker S."/>
            <person name="Lage O.M."/>
            <person name="Pohl T."/>
            <person name="Merkel B.J."/>
            <person name="Hornburger P."/>
            <person name="Mueller R.-W."/>
            <person name="Bruemmer F."/>
            <person name="Labrenz M."/>
            <person name="Spormann A.M."/>
            <person name="Op den Camp H."/>
            <person name="Overmann J."/>
            <person name="Amann R."/>
            <person name="Jetten M.S.M."/>
            <person name="Mascher T."/>
            <person name="Medema M.H."/>
            <person name="Devos D.P."/>
            <person name="Kaster A.-K."/>
            <person name="Ovreas L."/>
            <person name="Rohde M."/>
            <person name="Galperin M.Y."/>
            <person name="Jogler C."/>
        </authorList>
    </citation>
    <scope>NUCLEOTIDE SEQUENCE [LARGE SCALE GENOMIC DNA]</scope>
    <source>
        <strain evidence="1 2">ElP</strain>
    </source>
</reference>
<protein>
    <submittedName>
        <fullName evidence="1">Uncharacterized protein</fullName>
    </submittedName>
</protein>
<dbReference type="EMBL" id="CP036426">
    <property type="protein sequence ID" value="QDV37547.1"/>
    <property type="molecule type" value="Genomic_DNA"/>
</dbReference>
<organism evidence="1 2">
    <name type="scientific">Tautonia plasticadhaerens</name>
    <dbReference type="NCBI Taxonomy" id="2527974"/>
    <lineage>
        <taxon>Bacteria</taxon>
        <taxon>Pseudomonadati</taxon>
        <taxon>Planctomycetota</taxon>
        <taxon>Planctomycetia</taxon>
        <taxon>Isosphaerales</taxon>
        <taxon>Isosphaeraceae</taxon>
        <taxon>Tautonia</taxon>
    </lineage>
</organism>
<name>A0A518H9R6_9BACT</name>
<keyword evidence="2" id="KW-1185">Reference proteome</keyword>
<accession>A0A518H9R6</accession>
<sequence>MPPQQVQVFESRMIVRGPDEIKGQVGSLAFIYTKYPDPGGNRWFVRPGYVGHEQMTNSAGMLQAFFGPEAEEMYQKVVTIGDIFAPDERCQYSPTGAKRENWDWYTIRQLAKRENLFGRAGTLCGRQVVMLWGNPPGWEAMLVEVLGYLGIGPESEAVVVVGNSAQYQARDFFATNPRGE</sequence>
<dbReference type="RefSeq" id="WP_145275480.1">
    <property type="nucleotide sequence ID" value="NZ_CP036426.1"/>
</dbReference>
<gene>
    <name evidence="1" type="ORF">ElP_54870</name>
</gene>
<evidence type="ECO:0000313" key="2">
    <source>
        <dbReference type="Proteomes" id="UP000317835"/>
    </source>
</evidence>
<dbReference type="KEGG" id="tpla:ElP_54870"/>
<proteinExistence type="predicted"/>
<dbReference type="AlphaFoldDB" id="A0A518H9R6"/>